<feature type="active site" evidence="2">
    <location>
        <position position="278"/>
    </location>
</feature>
<dbReference type="Gene3D" id="2.40.70.10">
    <property type="entry name" value="Acid Proteases"/>
    <property type="match status" value="2"/>
</dbReference>
<dbReference type="EMBL" id="LR746279">
    <property type="protein sequence ID" value="CAA7409391.1"/>
    <property type="molecule type" value="Genomic_DNA"/>
</dbReference>
<dbReference type="PRINTS" id="PR00792">
    <property type="entry name" value="PEPSIN"/>
</dbReference>
<dbReference type="Pfam" id="PF14541">
    <property type="entry name" value="TAXi_C"/>
    <property type="match status" value="1"/>
</dbReference>
<evidence type="ECO:0000256" key="3">
    <source>
        <dbReference type="RuleBase" id="RU000454"/>
    </source>
</evidence>
<evidence type="ECO:0000259" key="4">
    <source>
        <dbReference type="PROSITE" id="PS51767"/>
    </source>
</evidence>
<dbReference type="GO" id="GO:0006508">
    <property type="term" value="P:proteolysis"/>
    <property type="evidence" value="ECO:0007669"/>
    <property type="project" value="UniProtKB-KW"/>
</dbReference>
<dbReference type="FunFam" id="2.40.70.10:FF:000049">
    <property type="entry name" value="Aspartyl protease AED1"/>
    <property type="match status" value="1"/>
</dbReference>
<sequence>MRRHDYCGGGSRSWEERTHHLLLSDEWRVRSFQSAAAPPPEVLLPVIAGEKLHTLNYVVSIELGSQKTTLIVDTGSDLTWVQCRPCNFCYNQRDPLFDPSSSATYRPVPCSGAACGALQLAAGNQRSCTAGQGACRYAVTYGDGSYTRGELAKERISLGGAAAAVEGFVFGCGRSNRGLFGGAAGLMGLGRSELSLVRQSVPQFHGLFSYCLPAGDFDSAGSLVLGGDPTAAYRNSSPVAFTPLLSDPHQSPFYLVNFTGAAVGGVRLQFNAVKVLVDSGTVITRLVPSIYAAVREEFLRQFSGYPAAPPFSILDTCFDLSGHDEVAVPKMKLEFEGGAAAAVDVSGIFYFAKRDASQVCLALASLSHEDQLGIIGNYQQKNLRVVYDTEGGRLGFAEEICAYG</sequence>
<keyword evidence="3" id="KW-0378">Hydrolase</keyword>
<keyword evidence="3" id="KW-0064">Aspartyl protease</keyword>
<organism evidence="5 6">
    <name type="scientific">Spirodela intermedia</name>
    <name type="common">Intermediate duckweed</name>
    <dbReference type="NCBI Taxonomy" id="51605"/>
    <lineage>
        <taxon>Eukaryota</taxon>
        <taxon>Viridiplantae</taxon>
        <taxon>Streptophyta</taxon>
        <taxon>Embryophyta</taxon>
        <taxon>Tracheophyta</taxon>
        <taxon>Spermatophyta</taxon>
        <taxon>Magnoliopsida</taxon>
        <taxon>Liliopsida</taxon>
        <taxon>Araceae</taxon>
        <taxon>Lemnoideae</taxon>
        <taxon>Spirodela</taxon>
    </lineage>
</organism>
<dbReference type="GO" id="GO:0004190">
    <property type="term" value="F:aspartic-type endopeptidase activity"/>
    <property type="evidence" value="ECO:0007669"/>
    <property type="project" value="UniProtKB-KW"/>
</dbReference>
<dbReference type="PANTHER" id="PTHR13683:SF827">
    <property type="entry name" value="PEPTIDASE A1 DOMAIN-CONTAINING PROTEIN"/>
    <property type="match status" value="1"/>
</dbReference>
<reference evidence="5" key="1">
    <citation type="submission" date="2020-02" db="EMBL/GenBank/DDBJ databases">
        <authorList>
            <person name="Scholz U."/>
            <person name="Mascher M."/>
            <person name="Fiebig A."/>
        </authorList>
    </citation>
    <scope>NUCLEOTIDE SEQUENCE</scope>
</reference>
<gene>
    <name evidence="5" type="ORF">SI8410_16020069</name>
</gene>
<dbReference type="OrthoDB" id="2747330at2759"/>
<comment type="similarity">
    <text evidence="1 3">Belongs to the peptidase A1 family.</text>
</comment>
<dbReference type="InterPro" id="IPR021109">
    <property type="entry name" value="Peptidase_aspartic_dom_sf"/>
</dbReference>
<dbReference type="InterPro" id="IPR001461">
    <property type="entry name" value="Aspartic_peptidase_A1"/>
</dbReference>
<dbReference type="InterPro" id="IPR033121">
    <property type="entry name" value="PEPTIDASE_A1"/>
</dbReference>
<dbReference type="FunFam" id="2.40.70.10:FF:000021">
    <property type="entry name" value="Aspartyl protease AED1"/>
    <property type="match status" value="1"/>
</dbReference>
<feature type="domain" description="Peptidase A1" evidence="4">
    <location>
        <begin position="57"/>
        <end position="397"/>
    </location>
</feature>
<dbReference type="SUPFAM" id="SSF50630">
    <property type="entry name" value="Acid proteases"/>
    <property type="match status" value="1"/>
</dbReference>
<evidence type="ECO:0000313" key="5">
    <source>
        <dbReference type="EMBL" id="CAA7409391.1"/>
    </source>
</evidence>
<dbReference type="AlphaFoldDB" id="A0A7I8LH85"/>
<dbReference type="PROSITE" id="PS00141">
    <property type="entry name" value="ASP_PROTEASE"/>
    <property type="match status" value="1"/>
</dbReference>
<evidence type="ECO:0000256" key="1">
    <source>
        <dbReference type="ARBA" id="ARBA00007447"/>
    </source>
</evidence>
<dbReference type="PROSITE" id="PS51767">
    <property type="entry name" value="PEPTIDASE_A1"/>
    <property type="match status" value="1"/>
</dbReference>
<dbReference type="InterPro" id="IPR032799">
    <property type="entry name" value="TAXi_C"/>
</dbReference>
<dbReference type="InterPro" id="IPR001969">
    <property type="entry name" value="Aspartic_peptidase_AS"/>
</dbReference>
<accession>A0A7I8LH85</accession>
<dbReference type="Pfam" id="PF14543">
    <property type="entry name" value="TAXi_N"/>
    <property type="match status" value="1"/>
</dbReference>
<feature type="active site" evidence="2">
    <location>
        <position position="73"/>
    </location>
</feature>
<dbReference type="Proteomes" id="UP000663760">
    <property type="component" value="Chromosome 16"/>
</dbReference>
<dbReference type="InterPro" id="IPR032861">
    <property type="entry name" value="TAXi_N"/>
</dbReference>
<name>A0A7I8LH85_SPIIN</name>
<proteinExistence type="inferred from homology"/>
<evidence type="ECO:0000256" key="2">
    <source>
        <dbReference type="PIRSR" id="PIRSR601461-1"/>
    </source>
</evidence>
<dbReference type="PANTHER" id="PTHR13683">
    <property type="entry name" value="ASPARTYL PROTEASES"/>
    <property type="match status" value="1"/>
</dbReference>
<protein>
    <recommendedName>
        <fullName evidence="4">Peptidase A1 domain-containing protein</fullName>
    </recommendedName>
</protein>
<keyword evidence="3" id="KW-0645">Protease</keyword>
<keyword evidence="6" id="KW-1185">Reference proteome</keyword>
<evidence type="ECO:0000313" key="6">
    <source>
        <dbReference type="Proteomes" id="UP000663760"/>
    </source>
</evidence>